<organism evidence="3 4">
    <name type="scientific">Actinoplanes campanulatus</name>
    <dbReference type="NCBI Taxonomy" id="113559"/>
    <lineage>
        <taxon>Bacteria</taxon>
        <taxon>Bacillati</taxon>
        <taxon>Actinomycetota</taxon>
        <taxon>Actinomycetes</taxon>
        <taxon>Micromonosporales</taxon>
        <taxon>Micromonosporaceae</taxon>
        <taxon>Actinoplanes</taxon>
    </lineage>
</organism>
<dbReference type="Proteomes" id="UP000590749">
    <property type="component" value="Unassembled WGS sequence"/>
</dbReference>
<sequence length="283" mass="31027">MEAFSRNGMRFDVSDEGPVGAETVVLLHGFPQSAQSWIGVSRPLLAAGYRVIAPDQRGYTPRARPRSRRAYRLNELVADVVALADAAGTERIHLVGHDWGGGVAWMFAATRPERLHTLTAVSAPHPRAVAKAMLTSRQSWQAWHVGFFQVPWLPEAAIRSRGGRLAVALLERSGLSADLARAYADRLINDPEGLAAALRWYRAMPLDTSVGLRAGAVTVPTTYVWSTNDIAIGRRAAELTSRWVTGPFDFKVLEGVSHWIPEQAPDALATYILERIRSISPTT</sequence>
<dbReference type="InterPro" id="IPR000073">
    <property type="entry name" value="AB_hydrolase_1"/>
</dbReference>
<name>A0A7W5AQS3_9ACTN</name>
<evidence type="ECO:0000313" key="3">
    <source>
        <dbReference type="EMBL" id="MBB3100741.1"/>
    </source>
</evidence>
<protein>
    <submittedName>
        <fullName evidence="3">Pimeloyl-ACP methyl ester carboxylesterase</fullName>
    </submittedName>
</protein>
<evidence type="ECO:0000313" key="4">
    <source>
        <dbReference type="Proteomes" id="UP000590749"/>
    </source>
</evidence>
<dbReference type="InterPro" id="IPR029058">
    <property type="entry name" value="AB_hydrolase_fold"/>
</dbReference>
<dbReference type="InterPro" id="IPR000639">
    <property type="entry name" value="Epox_hydrolase-like"/>
</dbReference>
<keyword evidence="1" id="KW-0378">Hydrolase</keyword>
<dbReference type="Pfam" id="PF00561">
    <property type="entry name" value="Abhydrolase_1"/>
    <property type="match status" value="1"/>
</dbReference>
<accession>A0A7W5AQS3</accession>
<dbReference type="EMBL" id="JACHXF010000028">
    <property type="protein sequence ID" value="MBB3100741.1"/>
    <property type="molecule type" value="Genomic_DNA"/>
</dbReference>
<dbReference type="Gene3D" id="3.40.50.1820">
    <property type="entry name" value="alpha/beta hydrolase"/>
    <property type="match status" value="1"/>
</dbReference>
<proteinExistence type="predicted"/>
<evidence type="ECO:0000256" key="1">
    <source>
        <dbReference type="ARBA" id="ARBA00022801"/>
    </source>
</evidence>
<gene>
    <name evidence="3" type="ORF">FHR83_008466</name>
</gene>
<comment type="caution">
    <text evidence="3">The sequence shown here is derived from an EMBL/GenBank/DDBJ whole genome shotgun (WGS) entry which is preliminary data.</text>
</comment>
<dbReference type="SUPFAM" id="SSF53474">
    <property type="entry name" value="alpha/beta-Hydrolases"/>
    <property type="match status" value="1"/>
</dbReference>
<keyword evidence="4" id="KW-1185">Reference proteome</keyword>
<dbReference type="RefSeq" id="WP_203834075.1">
    <property type="nucleotide sequence ID" value="NZ_BMPW01000029.1"/>
</dbReference>
<evidence type="ECO:0000259" key="2">
    <source>
        <dbReference type="Pfam" id="PF00561"/>
    </source>
</evidence>
<feature type="domain" description="AB hydrolase-1" evidence="2">
    <location>
        <begin position="23"/>
        <end position="261"/>
    </location>
</feature>
<dbReference type="GO" id="GO:0016787">
    <property type="term" value="F:hydrolase activity"/>
    <property type="evidence" value="ECO:0007669"/>
    <property type="project" value="UniProtKB-KW"/>
</dbReference>
<dbReference type="PRINTS" id="PR00111">
    <property type="entry name" value="ABHYDROLASE"/>
</dbReference>
<dbReference type="PANTHER" id="PTHR43329">
    <property type="entry name" value="EPOXIDE HYDROLASE"/>
    <property type="match status" value="1"/>
</dbReference>
<dbReference type="PRINTS" id="PR00412">
    <property type="entry name" value="EPOXHYDRLASE"/>
</dbReference>
<reference evidence="3 4" key="1">
    <citation type="submission" date="2020-08" db="EMBL/GenBank/DDBJ databases">
        <title>Genomic Encyclopedia of Type Strains, Phase III (KMG-III): the genomes of soil and plant-associated and newly described type strains.</title>
        <authorList>
            <person name="Whitman W."/>
        </authorList>
    </citation>
    <scope>NUCLEOTIDE SEQUENCE [LARGE SCALE GENOMIC DNA]</scope>
    <source>
        <strain evidence="3 4">CECT 3287</strain>
    </source>
</reference>
<dbReference type="AlphaFoldDB" id="A0A7W5AQS3"/>